<dbReference type="SUPFAM" id="SSF69618">
    <property type="entry name" value="HemD-like"/>
    <property type="match status" value="1"/>
</dbReference>
<protein>
    <submittedName>
        <fullName evidence="2">Uroporphyrinogen-III synthase</fullName>
        <ecNumber evidence="2">4.2.1.75</ecNumber>
    </submittedName>
</protein>
<sequence length="239" mass="24848">MRPLITIRPAPGDAQTVALGQSMGLPIVSHPLFSVEPLAWTVPDPALYDAILIGSANVLRHAGQGLAALRHLPAYCVGHMTASVARSAGFAVAFTGAGNLQSVLAPAMRAGHRRLLRLCGEAHVPVSFAPGTPDAPIIDRRMVYRVIDHPLGPALAKALMHQPVVLLHSGEAARHFSAEVDRISGAPGRNNIALACLAPRIAAAAGTGWRKVAIADTIDDGALLALAGQMCQMSSGPED</sequence>
<feature type="domain" description="Tetrapyrrole biosynthesis uroporphyrinogen III synthase" evidence="1">
    <location>
        <begin position="17"/>
        <end position="224"/>
    </location>
</feature>
<gene>
    <name evidence="2" type="ORF">RM533_08315</name>
</gene>
<dbReference type="GO" id="GO:0004852">
    <property type="term" value="F:uroporphyrinogen-III synthase activity"/>
    <property type="evidence" value="ECO:0007669"/>
    <property type="project" value="UniProtKB-EC"/>
</dbReference>
<organism evidence="2 3">
    <name type="scientific">Croceicoccus esteveae</name>
    <dbReference type="NCBI Taxonomy" id="3075597"/>
    <lineage>
        <taxon>Bacteria</taxon>
        <taxon>Pseudomonadati</taxon>
        <taxon>Pseudomonadota</taxon>
        <taxon>Alphaproteobacteria</taxon>
        <taxon>Sphingomonadales</taxon>
        <taxon>Erythrobacteraceae</taxon>
        <taxon>Croceicoccus</taxon>
    </lineage>
</organism>
<dbReference type="InterPro" id="IPR003754">
    <property type="entry name" value="4pyrrol_synth_uPrphyn_synth"/>
</dbReference>
<comment type="caution">
    <text evidence="2">The sequence shown here is derived from an EMBL/GenBank/DDBJ whole genome shotgun (WGS) entry which is preliminary data.</text>
</comment>
<dbReference type="RefSeq" id="WP_311340756.1">
    <property type="nucleotide sequence ID" value="NZ_JAVRHS010000005.1"/>
</dbReference>
<dbReference type="InterPro" id="IPR036108">
    <property type="entry name" value="4pyrrol_syn_uPrphyn_synt_sf"/>
</dbReference>
<dbReference type="Proteomes" id="UP001259803">
    <property type="component" value="Unassembled WGS sequence"/>
</dbReference>
<dbReference type="EMBL" id="JAVRHS010000005">
    <property type="protein sequence ID" value="MDT0576188.1"/>
    <property type="molecule type" value="Genomic_DNA"/>
</dbReference>
<dbReference type="Pfam" id="PF02602">
    <property type="entry name" value="HEM4"/>
    <property type="match status" value="1"/>
</dbReference>
<accession>A0ABU2ZHV1</accession>
<dbReference type="EC" id="4.2.1.75" evidence="2"/>
<keyword evidence="3" id="KW-1185">Reference proteome</keyword>
<reference evidence="2 3" key="1">
    <citation type="submission" date="2023-09" db="EMBL/GenBank/DDBJ databases">
        <authorList>
            <person name="Rey-Velasco X."/>
        </authorList>
    </citation>
    <scope>NUCLEOTIDE SEQUENCE [LARGE SCALE GENOMIC DNA]</scope>
    <source>
        <strain evidence="2 3">F390</strain>
    </source>
</reference>
<evidence type="ECO:0000313" key="2">
    <source>
        <dbReference type="EMBL" id="MDT0576188.1"/>
    </source>
</evidence>
<name>A0ABU2ZHV1_9SPHN</name>
<dbReference type="Gene3D" id="3.40.50.10090">
    <property type="match status" value="1"/>
</dbReference>
<evidence type="ECO:0000259" key="1">
    <source>
        <dbReference type="Pfam" id="PF02602"/>
    </source>
</evidence>
<dbReference type="CDD" id="cd06578">
    <property type="entry name" value="HemD"/>
    <property type="match status" value="1"/>
</dbReference>
<evidence type="ECO:0000313" key="3">
    <source>
        <dbReference type="Proteomes" id="UP001259803"/>
    </source>
</evidence>
<keyword evidence="2" id="KW-0456">Lyase</keyword>
<proteinExistence type="predicted"/>